<dbReference type="Proteomes" id="UP000001661">
    <property type="component" value="Chromosome"/>
</dbReference>
<dbReference type="UniPathway" id="UPA00251">
    <property type="reaction ID" value="UER00319"/>
</dbReference>
<dbReference type="EMBL" id="CP002105">
    <property type="protein sequence ID" value="ADL12086.1"/>
    <property type="molecule type" value="Genomic_DNA"/>
</dbReference>
<evidence type="ECO:0000256" key="7">
    <source>
        <dbReference type="ARBA" id="ARBA00023244"/>
    </source>
</evidence>
<dbReference type="InterPro" id="IPR022418">
    <property type="entry name" value="Porphobilinogen_deaminase_C"/>
</dbReference>
<evidence type="ECO:0000313" key="13">
    <source>
        <dbReference type="Proteomes" id="UP000001661"/>
    </source>
</evidence>
<comment type="pathway">
    <text evidence="3">Porphyrin-containing compound metabolism; chlorophyll biosynthesis.</text>
</comment>
<feature type="modified residue" description="S-(dipyrrolylmethanemethyl)cysteine" evidence="9">
    <location>
        <position position="244"/>
    </location>
</feature>
<reference evidence="12 13" key="1">
    <citation type="journal article" date="2010" name="Stand. Genomic Sci.">
        <title>Complete genome sequence of Acetohalobium arabaticum type strain (Z-7288).</title>
        <authorList>
            <person name="Sikorski J."/>
            <person name="Lapidus A."/>
            <person name="Chertkov O."/>
            <person name="Lucas S."/>
            <person name="Copeland A."/>
            <person name="Glavina Del Rio T."/>
            <person name="Nolan M."/>
            <person name="Tice H."/>
            <person name="Cheng J.F."/>
            <person name="Han C."/>
            <person name="Brambilla E."/>
            <person name="Pitluck S."/>
            <person name="Liolios K."/>
            <person name="Ivanova N."/>
            <person name="Mavromatis K."/>
            <person name="Mikhailova N."/>
            <person name="Pati A."/>
            <person name="Bruce D."/>
            <person name="Detter C."/>
            <person name="Tapia R."/>
            <person name="Goodwin L."/>
            <person name="Chen A."/>
            <person name="Palaniappan K."/>
            <person name="Land M."/>
            <person name="Hauser L."/>
            <person name="Chang Y.J."/>
            <person name="Jeffries C.D."/>
            <person name="Rohde M."/>
            <person name="Goker M."/>
            <person name="Spring S."/>
            <person name="Woyke T."/>
            <person name="Bristow J."/>
            <person name="Eisen J.A."/>
            <person name="Markowitz V."/>
            <person name="Hugenholtz P."/>
            <person name="Kyrpides N.C."/>
            <person name="Klenk H.P."/>
        </authorList>
    </citation>
    <scope>NUCLEOTIDE SEQUENCE [LARGE SCALE GENOMIC DNA]</scope>
    <source>
        <strain evidence="13">ATCC 49924 / DSM 5501 / Z-7288</strain>
    </source>
</reference>
<dbReference type="GO" id="GO:0006782">
    <property type="term" value="P:protoporphyrinogen IX biosynthetic process"/>
    <property type="evidence" value="ECO:0007669"/>
    <property type="project" value="UniProtKB-UniRule"/>
</dbReference>
<dbReference type="HOGENOM" id="CLU_019704_0_2_9"/>
<dbReference type="GO" id="GO:0005737">
    <property type="term" value="C:cytoplasm"/>
    <property type="evidence" value="ECO:0007669"/>
    <property type="project" value="UniProtKB-UniRule"/>
</dbReference>
<feature type="domain" description="Porphobilinogen deaminase C-terminal" evidence="11">
    <location>
        <begin position="231"/>
        <end position="297"/>
    </location>
</feature>
<dbReference type="InterPro" id="IPR022419">
    <property type="entry name" value="Porphobilin_deaminase_cofac_BS"/>
</dbReference>
<dbReference type="SUPFAM" id="SSF54782">
    <property type="entry name" value="Porphobilinogen deaminase (hydroxymethylbilane synthase), C-terminal domain"/>
    <property type="match status" value="1"/>
</dbReference>
<organism evidence="12 13">
    <name type="scientific">Acetohalobium arabaticum (strain ATCC 49924 / DSM 5501 / Z-7288)</name>
    <dbReference type="NCBI Taxonomy" id="574087"/>
    <lineage>
        <taxon>Bacteria</taxon>
        <taxon>Bacillati</taxon>
        <taxon>Bacillota</taxon>
        <taxon>Clostridia</taxon>
        <taxon>Halanaerobiales</taxon>
        <taxon>Halobacteroidaceae</taxon>
        <taxon>Acetohalobium</taxon>
    </lineage>
</organism>
<evidence type="ECO:0000256" key="3">
    <source>
        <dbReference type="ARBA" id="ARBA00005173"/>
    </source>
</evidence>
<evidence type="ECO:0000256" key="5">
    <source>
        <dbReference type="ARBA" id="ARBA00011245"/>
    </source>
</evidence>
<dbReference type="PRINTS" id="PR00151">
    <property type="entry name" value="PORPHBDMNASE"/>
</dbReference>
<feature type="domain" description="Porphobilinogen deaminase N-terminal" evidence="10">
    <location>
        <begin position="6"/>
        <end position="215"/>
    </location>
</feature>
<evidence type="ECO:0000259" key="11">
    <source>
        <dbReference type="Pfam" id="PF03900"/>
    </source>
</evidence>
<dbReference type="AlphaFoldDB" id="D9QV27"/>
<dbReference type="Gene3D" id="3.40.190.10">
    <property type="entry name" value="Periplasmic binding protein-like II"/>
    <property type="match status" value="2"/>
</dbReference>
<dbReference type="SUPFAM" id="SSF53850">
    <property type="entry name" value="Periplasmic binding protein-like II"/>
    <property type="match status" value="1"/>
</dbReference>
<accession>D9QV27</accession>
<dbReference type="OrthoDB" id="9810298at2"/>
<dbReference type="Gene3D" id="3.30.160.40">
    <property type="entry name" value="Porphobilinogen deaminase, C-terminal domain"/>
    <property type="match status" value="1"/>
</dbReference>
<evidence type="ECO:0000256" key="1">
    <source>
        <dbReference type="ARBA" id="ARBA00002869"/>
    </source>
</evidence>
<protein>
    <recommendedName>
        <fullName evidence="9">Porphobilinogen deaminase</fullName>
        <shortName evidence="9">PBG</shortName>
        <ecNumber evidence="9">2.5.1.61</ecNumber>
    </recommendedName>
    <alternativeName>
        <fullName evidence="9">Hydroxymethylbilane synthase</fullName>
        <shortName evidence="9">HMBS</shortName>
    </alternativeName>
    <alternativeName>
        <fullName evidence="9">Pre-uroporphyrinogen synthase</fullName>
    </alternativeName>
</protein>
<dbReference type="InterPro" id="IPR022417">
    <property type="entry name" value="Porphobilin_deaminase_N"/>
</dbReference>
<comment type="function">
    <text evidence="1 9">Tetrapolymerization of the monopyrrole PBG into the hydroxymethylbilane pre-uroporphyrinogen in several discrete steps.</text>
</comment>
<dbReference type="PROSITE" id="PS00533">
    <property type="entry name" value="PORPHOBILINOGEN_DEAM"/>
    <property type="match status" value="1"/>
</dbReference>
<dbReference type="eggNOG" id="COG0181">
    <property type="taxonomic scope" value="Bacteria"/>
</dbReference>
<dbReference type="KEGG" id="aar:Acear_0543"/>
<keyword evidence="13" id="KW-1185">Reference proteome</keyword>
<dbReference type="PANTHER" id="PTHR11557:SF0">
    <property type="entry name" value="PORPHOBILINOGEN DEAMINASE"/>
    <property type="match status" value="1"/>
</dbReference>
<dbReference type="InterPro" id="IPR036803">
    <property type="entry name" value="Porphobilinogen_deaminase_C_sf"/>
</dbReference>
<dbReference type="FunFam" id="3.40.190.10:FF:000005">
    <property type="entry name" value="Porphobilinogen deaminase"/>
    <property type="match status" value="1"/>
</dbReference>
<dbReference type="PIRSF" id="PIRSF001438">
    <property type="entry name" value="4pyrrol_synth_OHMeBilane_synth"/>
    <property type="match status" value="1"/>
</dbReference>
<dbReference type="FunFam" id="3.40.190.10:FF:000004">
    <property type="entry name" value="Porphobilinogen deaminase"/>
    <property type="match status" value="1"/>
</dbReference>
<comment type="cofactor">
    <cofactor evidence="9">
        <name>dipyrromethane</name>
        <dbReference type="ChEBI" id="CHEBI:60342"/>
    </cofactor>
    <text evidence="9">Binds 1 dipyrromethane group covalently.</text>
</comment>
<evidence type="ECO:0000313" key="12">
    <source>
        <dbReference type="EMBL" id="ADL12086.1"/>
    </source>
</evidence>
<evidence type="ECO:0000256" key="9">
    <source>
        <dbReference type="HAMAP-Rule" id="MF_00260"/>
    </source>
</evidence>
<comment type="subunit">
    <text evidence="5 9">Monomer.</text>
</comment>
<dbReference type="InterPro" id="IPR000860">
    <property type="entry name" value="HemC"/>
</dbReference>
<evidence type="ECO:0000259" key="10">
    <source>
        <dbReference type="Pfam" id="PF01379"/>
    </source>
</evidence>
<dbReference type="EC" id="2.5.1.61" evidence="9"/>
<keyword evidence="7 9" id="KW-0627">Porphyrin biosynthesis</keyword>
<comment type="catalytic activity">
    <reaction evidence="8 9">
        <text>4 porphobilinogen + H2O = hydroxymethylbilane + 4 NH4(+)</text>
        <dbReference type="Rhea" id="RHEA:13185"/>
        <dbReference type="ChEBI" id="CHEBI:15377"/>
        <dbReference type="ChEBI" id="CHEBI:28938"/>
        <dbReference type="ChEBI" id="CHEBI:57845"/>
        <dbReference type="ChEBI" id="CHEBI:58126"/>
        <dbReference type="EC" id="2.5.1.61"/>
    </reaction>
</comment>
<dbReference type="FunFam" id="3.30.160.40:FF:000002">
    <property type="entry name" value="Porphobilinogen deaminase"/>
    <property type="match status" value="1"/>
</dbReference>
<evidence type="ECO:0000256" key="4">
    <source>
        <dbReference type="ARBA" id="ARBA00005638"/>
    </source>
</evidence>
<dbReference type="STRING" id="574087.Acear_0543"/>
<evidence type="ECO:0000256" key="6">
    <source>
        <dbReference type="ARBA" id="ARBA00022679"/>
    </source>
</evidence>
<evidence type="ECO:0000256" key="2">
    <source>
        <dbReference type="ARBA" id="ARBA00004735"/>
    </source>
</evidence>
<gene>
    <name evidence="9" type="primary">hemC</name>
    <name evidence="12" type="ordered locus">Acear_0543</name>
</gene>
<dbReference type="PANTHER" id="PTHR11557">
    <property type="entry name" value="PORPHOBILINOGEN DEAMINASE"/>
    <property type="match status" value="1"/>
</dbReference>
<dbReference type="RefSeq" id="WP_013277532.1">
    <property type="nucleotide sequence ID" value="NC_014378.1"/>
</dbReference>
<comment type="pathway">
    <text evidence="2 9">Porphyrin-containing compound metabolism; protoporphyrin-IX biosynthesis; coproporphyrinogen-III from 5-aminolevulinate: step 2/4.</text>
</comment>
<keyword evidence="6 9" id="KW-0808">Transferase</keyword>
<dbReference type="NCBIfam" id="TIGR00212">
    <property type="entry name" value="hemC"/>
    <property type="match status" value="1"/>
</dbReference>
<evidence type="ECO:0000256" key="8">
    <source>
        <dbReference type="ARBA" id="ARBA00048169"/>
    </source>
</evidence>
<dbReference type="Pfam" id="PF03900">
    <property type="entry name" value="Porphobil_deamC"/>
    <property type="match status" value="1"/>
</dbReference>
<dbReference type="HAMAP" id="MF_00260">
    <property type="entry name" value="Porphobil_deam"/>
    <property type="match status" value="1"/>
</dbReference>
<dbReference type="CDD" id="cd13646">
    <property type="entry name" value="PBP2_EcHMBS_like"/>
    <property type="match status" value="1"/>
</dbReference>
<name>D9QV27_ACEAZ</name>
<sequence length="314" mass="34383">MKGNKVIIGTRSSDLAVGQAEIVAEMLGKAVSEYEFELEKIKTKGDKILDSPLSQVGGKGLFIKELEVSLLEEEIDLAVHSMKDMPAELPEGLAVLGFPERVDSRDALVSNGDRNLDELPTGARIGTGSLRRTSQLLNYRPDLEVVPIRGNINTRLEKLTAEELNLDAIVLAAAGLIRMGWKDKITEYLDDEVMLPAAGQGALAIEAREDDEEIKTLINKIDDQRTRYILQAERGFLERLDGDCQVPIGALAEIEGEEITLEGMVATLDGQKHLRDQITGSVGEAEELGIELAEELIAKGAEKILQQARQETDK</sequence>
<comment type="miscellaneous">
    <text evidence="9">The porphobilinogen subunits are added to the dipyrromethane group.</text>
</comment>
<comment type="similarity">
    <text evidence="4 9">Belongs to the HMBS family.</text>
</comment>
<dbReference type="Pfam" id="PF01379">
    <property type="entry name" value="Porphobil_deam"/>
    <property type="match status" value="1"/>
</dbReference>
<proteinExistence type="inferred from homology"/>
<dbReference type="GO" id="GO:0004418">
    <property type="term" value="F:hydroxymethylbilane synthase activity"/>
    <property type="evidence" value="ECO:0007669"/>
    <property type="project" value="UniProtKB-UniRule"/>
</dbReference>